<dbReference type="InterPro" id="IPR013658">
    <property type="entry name" value="SGL"/>
</dbReference>
<feature type="domain" description="SMP-30/Gluconolactonase/LRE-like region" evidence="1">
    <location>
        <begin position="331"/>
        <end position="424"/>
    </location>
</feature>
<keyword evidence="2" id="KW-0378">Hydrolase</keyword>
<dbReference type="OrthoDB" id="9775130at2"/>
<sequence>MQSSLTQRTPLVSASRKPIAGQLGLIIFCLLTPSAFTVALGQESYPVHPDSQRQAGVPQGRVESFQFSESKVYPGTQRDYFVYVPAQYDPIQPAALMVFQDGRNYVQEKSGWRVPVVFDNLIARGEMPVTIAVCINPGVVSGDANAGGGEAATAQDRFNRSLEYDTASDRYATFLIDELLPEVAQKYKLTDDPNLRGIGGSSSGAIAAFGVAWHRPDQFRRVFSTVGTYVGLRGGNEYPTLIRKMEPKPLRVFLQDGSNDLNIYGGSWWNANQTMLSALQWAGYEVEHAWGEGGHNGKHGTAILPDAMRWLWKDFQEPITTHTAEHPEMKLRVESDEAWQRISTGHVYTEGPAVAPDGSVYFVDGVNGEVWRIADPDAEKPTVEKFVDLPGASGLMFDEQGRLYCARNKAKMLTRIDPDGSQVDLMQGKSCNDLVVLPHGVYFSGPDEQAVWYLPHGGEVVKAGEGPEKPNGLIVTPDQRFLLVIDAMGRYVWSYRIENDGRLTQGQPYSYMHLSQDSLKTGADGCTMTADGELIVATELGLQVFDQPGRVHLIIQRPRLSGRLSNCVFAGNDFQTLFVTNGDSVYRRRTLMTGIAPWQPPAIPPKPRL</sequence>
<evidence type="ECO:0000313" key="2">
    <source>
        <dbReference type="EMBL" id="TWU02804.1"/>
    </source>
</evidence>
<dbReference type="PANTHER" id="PTHR48098:SF3">
    <property type="entry name" value="IRON(III) ENTEROBACTIN ESTERASE"/>
    <property type="match status" value="1"/>
</dbReference>
<organism evidence="2 3">
    <name type="scientific">Stieleria varia</name>
    <dbReference type="NCBI Taxonomy" id="2528005"/>
    <lineage>
        <taxon>Bacteria</taxon>
        <taxon>Pseudomonadati</taxon>
        <taxon>Planctomycetota</taxon>
        <taxon>Planctomycetia</taxon>
        <taxon>Pirellulales</taxon>
        <taxon>Pirellulaceae</taxon>
        <taxon>Stieleria</taxon>
    </lineage>
</organism>
<evidence type="ECO:0000313" key="3">
    <source>
        <dbReference type="Proteomes" id="UP000320176"/>
    </source>
</evidence>
<dbReference type="SUPFAM" id="SSF63829">
    <property type="entry name" value="Calcium-dependent phosphotriesterase"/>
    <property type="match status" value="1"/>
</dbReference>
<dbReference type="Proteomes" id="UP000320176">
    <property type="component" value="Unassembled WGS sequence"/>
</dbReference>
<dbReference type="InterPro" id="IPR029058">
    <property type="entry name" value="AB_hydrolase_fold"/>
</dbReference>
<evidence type="ECO:0000259" key="1">
    <source>
        <dbReference type="Pfam" id="PF08450"/>
    </source>
</evidence>
<reference evidence="2 3" key="1">
    <citation type="submission" date="2019-02" db="EMBL/GenBank/DDBJ databases">
        <title>Deep-cultivation of Planctomycetes and their phenomic and genomic characterization uncovers novel biology.</title>
        <authorList>
            <person name="Wiegand S."/>
            <person name="Jogler M."/>
            <person name="Boedeker C."/>
            <person name="Pinto D."/>
            <person name="Vollmers J."/>
            <person name="Rivas-Marin E."/>
            <person name="Kohn T."/>
            <person name="Peeters S.H."/>
            <person name="Heuer A."/>
            <person name="Rast P."/>
            <person name="Oberbeckmann S."/>
            <person name="Bunk B."/>
            <person name="Jeske O."/>
            <person name="Meyerdierks A."/>
            <person name="Storesund J.E."/>
            <person name="Kallscheuer N."/>
            <person name="Luecker S."/>
            <person name="Lage O.M."/>
            <person name="Pohl T."/>
            <person name="Merkel B.J."/>
            <person name="Hornburger P."/>
            <person name="Mueller R.-W."/>
            <person name="Bruemmer F."/>
            <person name="Labrenz M."/>
            <person name="Spormann A.M."/>
            <person name="Op Den Camp H."/>
            <person name="Overmann J."/>
            <person name="Amann R."/>
            <person name="Jetten M.S.M."/>
            <person name="Mascher T."/>
            <person name="Medema M.H."/>
            <person name="Devos D.P."/>
            <person name="Kaster A.-K."/>
            <person name="Ovreas L."/>
            <person name="Rohde M."/>
            <person name="Galperin M.Y."/>
            <person name="Jogler C."/>
        </authorList>
    </citation>
    <scope>NUCLEOTIDE SEQUENCE [LARGE SCALE GENOMIC DNA]</scope>
    <source>
        <strain evidence="2 3">Pla52n</strain>
    </source>
</reference>
<keyword evidence="3" id="KW-1185">Reference proteome</keyword>
<dbReference type="RefSeq" id="WP_146521064.1">
    <property type="nucleotide sequence ID" value="NZ_CP151726.1"/>
</dbReference>
<dbReference type="Gene3D" id="2.120.10.30">
    <property type="entry name" value="TolB, C-terminal domain"/>
    <property type="match status" value="1"/>
</dbReference>
<gene>
    <name evidence="2" type="primary">gnl_5</name>
    <name evidence="2" type="ORF">Pla52n_38640</name>
</gene>
<dbReference type="PANTHER" id="PTHR48098">
    <property type="entry name" value="ENTEROCHELIN ESTERASE-RELATED"/>
    <property type="match status" value="1"/>
</dbReference>
<comment type="caution">
    <text evidence="2">The sequence shown here is derived from an EMBL/GenBank/DDBJ whole genome shotgun (WGS) entry which is preliminary data.</text>
</comment>
<protein>
    <submittedName>
        <fullName evidence="2">Gluconolactonase</fullName>
        <ecNumber evidence="2">3.1.1.17</ecNumber>
    </submittedName>
</protein>
<proteinExistence type="predicted"/>
<dbReference type="SUPFAM" id="SSF53474">
    <property type="entry name" value="alpha/beta-Hydrolases"/>
    <property type="match status" value="1"/>
</dbReference>
<dbReference type="InterPro" id="IPR011042">
    <property type="entry name" value="6-blade_b-propeller_TolB-like"/>
</dbReference>
<name>A0A5C6AXF0_9BACT</name>
<feature type="domain" description="SMP-30/Gluconolactonase/LRE-like region" evidence="1">
    <location>
        <begin position="429"/>
        <end position="580"/>
    </location>
</feature>
<dbReference type="InterPro" id="IPR000801">
    <property type="entry name" value="Esterase-like"/>
</dbReference>
<dbReference type="AlphaFoldDB" id="A0A5C6AXF0"/>
<accession>A0A5C6AXF0</accession>
<dbReference type="Gene3D" id="3.40.50.1820">
    <property type="entry name" value="alpha/beta hydrolase"/>
    <property type="match status" value="1"/>
</dbReference>
<dbReference type="Pfam" id="PF00756">
    <property type="entry name" value="Esterase"/>
    <property type="match status" value="1"/>
</dbReference>
<dbReference type="GO" id="GO:0004341">
    <property type="term" value="F:gluconolactonase activity"/>
    <property type="evidence" value="ECO:0007669"/>
    <property type="project" value="UniProtKB-EC"/>
</dbReference>
<dbReference type="Pfam" id="PF08450">
    <property type="entry name" value="SGL"/>
    <property type="match status" value="2"/>
</dbReference>
<dbReference type="EC" id="3.1.1.17" evidence="2"/>
<dbReference type="EMBL" id="SJPN01000004">
    <property type="protein sequence ID" value="TWU02804.1"/>
    <property type="molecule type" value="Genomic_DNA"/>
</dbReference>
<dbReference type="InterPro" id="IPR050583">
    <property type="entry name" value="Mycobacterial_A85_antigen"/>
</dbReference>